<dbReference type="EMBL" id="JACNIG010000232">
    <property type="protein sequence ID" value="MBC8432559.1"/>
    <property type="molecule type" value="Genomic_DNA"/>
</dbReference>
<dbReference type="Proteomes" id="UP000605201">
    <property type="component" value="Unassembled WGS sequence"/>
</dbReference>
<proteinExistence type="predicted"/>
<evidence type="ECO:0000313" key="10">
    <source>
        <dbReference type="Proteomes" id="UP000605201"/>
    </source>
</evidence>
<dbReference type="InterPro" id="IPR001041">
    <property type="entry name" value="2Fe-2S_ferredoxin-type"/>
</dbReference>
<dbReference type="SMART" id="SM00929">
    <property type="entry name" value="NADH-G_4Fe-4S_3"/>
    <property type="match status" value="1"/>
</dbReference>
<dbReference type="AlphaFoldDB" id="A0A8J6TKW0"/>
<dbReference type="InterPro" id="IPR017896">
    <property type="entry name" value="4Fe4S_Fe-S-bd"/>
</dbReference>
<dbReference type="FunFam" id="3.30.70.20:FF:000035">
    <property type="entry name" value="Iron hydrogenase 1"/>
    <property type="match status" value="1"/>
</dbReference>
<keyword evidence="2" id="KW-0479">Metal-binding</keyword>
<keyword evidence="3" id="KW-0677">Repeat</keyword>
<evidence type="ECO:0000259" key="7">
    <source>
        <dbReference type="PROSITE" id="PS51379"/>
    </source>
</evidence>
<evidence type="ECO:0000256" key="1">
    <source>
        <dbReference type="ARBA" id="ARBA00022485"/>
    </source>
</evidence>
<dbReference type="PANTHER" id="PTHR24960:SF84">
    <property type="entry name" value="HYDROGENASE SUBUNIT"/>
    <property type="match status" value="1"/>
</dbReference>
<dbReference type="PROSITE" id="PS51085">
    <property type="entry name" value="2FE2S_FER_2"/>
    <property type="match status" value="1"/>
</dbReference>
<sequence>MPKILVDDREIEAGEGSTLLQACLNNDIYIPNLCYVEEMKYPSSLCRMCFVEIEGQEKPVAACVVTVRENMVVKTDTEAVRRLQRSALRLLLSVHRVDCKNCQANKKCELQRIAKFLKIGLKPKKLEQYLKEPEIVQEHPCLDYYPNRCVLCGKCTYVCRKQHDQSVLTFAKRGFATTISFYGQDDESKLECEGCTACADICPVGALIMRDRQQP</sequence>
<dbReference type="Gene3D" id="3.30.70.20">
    <property type="match status" value="1"/>
</dbReference>
<keyword evidence="1" id="KW-0004">4Fe-4S</keyword>
<evidence type="ECO:0000256" key="2">
    <source>
        <dbReference type="ARBA" id="ARBA00022723"/>
    </source>
</evidence>
<dbReference type="Pfam" id="PF13510">
    <property type="entry name" value="Fer2_4"/>
    <property type="match status" value="1"/>
</dbReference>
<evidence type="ECO:0000313" key="9">
    <source>
        <dbReference type="EMBL" id="MBC8432559.1"/>
    </source>
</evidence>
<dbReference type="PROSITE" id="PS51379">
    <property type="entry name" value="4FE4S_FER_2"/>
    <property type="match status" value="2"/>
</dbReference>
<evidence type="ECO:0000256" key="4">
    <source>
        <dbReference type="ARBA" id="ARBA00023004"/>
    </source>
</evidence>
<reference evidence="9 10" key="1">
    <citation type="submission" date="2020-08" db="EMBL/GenBank/DDBJ databases">
        <title>Bridging the membrane lipid divide: bacteria of the FCB group superphylum have the potential to synthesize archaeal ether lipids.</title>
        <authorList>
            <person name="Villanueva L."/>
            <person name="Von Meijenfeldt F.A.B."/>
            <person name="Westbye A.B."/>
            <person name="Yadav S."/>
            <person name="Hopmans E.C."/>
            <person name="Dutilh B.E."/>
            <person name="Sinninghe Damste J.S."/>
        </authorList>
    </citation>
    <scope>NUCLEOTIDE SEQUENCE [LARGE SCALE GENOMIC DNA]</scope>
    <source>
        <strain evidence="9">NIOZ-UU17</strain>
    </source>
</reference>
<comment type="caution">
    <text evidence="9">The sequence shown here is derived from an EMBL/GenBank/DDBJ whole genome shotgun (WGS) entry which is preliminary data.</text>
</comment>
<dbReference type="SUPFAM" id="SSF54292">
    <property type="entry name" value="2Fe-2S ferredoxin-like"/>
    <property type="match status" value="1"/>
</dbReference>
<dbReference type="InterPro" id="IPR054351">
    <property type="entry name" value="NADH_UbQ_OxRdtase_ferredoxin"/>
</dbReference>
<dbReference type="InterPro" id="IPR019574">
    <property type="entry name" value="NADH_UbQ_OxRdtase_Gsu_4Fe4S-bd"/>
</dbReference>
<dbReference type="PANTHER" id="PTHR24960">
    <property type="entry name" value="PHOTOSYSTEM I IRON-SULFUR CENTER-RELATED"/>
    <property type="match status" value="1"/>
</dbReference>
<dbReference type="Pfam" id="PF10588">
    <property type="entry name" value="NADH-G_4Fe-4S_3"/>
    <property type="match status" value="1"/>
</dbReference>
<evidence type="ECO:0000256" key="5">
    <source>
        <dbReference type="ARBA" id="ARBA00023014"/>
    </source>
</evidence>
<dbReference type="InterPro" id="IPR050157">
    <property type="entry name" value="PSI_iron-sulfur_center"/>
</dbReference>
<keyword evidence="5" id="KW-0411">Iron-sulfur</keyword>
<dbReference type="Pfam" id="PF22117">
    <property type="entry name" value="Fer4_Nqo3"/>
    <property type="match status" value="1"/>
</dbReference>
<feature type="domain" description="4Fe-4S ferredoxin-type" evidence="7">
    <location>
        <begin position="138"/>
        <end position="159"/>
    </location>
</feature>
<dbReference type="CDD" id="cd00207">
    <property type="entry name" value="fer2"/>
    <property type="match status" value="1"/>
</dbReference>
<name>A0A8J6TKW0_9BACT</name>
<feature type="domain" description="4Fe-4S ferredoxin-type" evidence="7">
    <location>
        <begin position="181"/>
        <end position="212"/>
    </location>
</feature>
<dbReference type="InterPro" id="IPR017900">
    <property type="entry name" value="4Fe4S_Fe_S_CS"/>
</dbReference>
<keyword evidence="4" id="KW-0408">Iron</keyword>
<dbReference type="GO" id="GO:0046872">
    <property type="term" value="F:metal ion binding"/>
    <property type="evidence" value="ECO:0007669"/>
    <property type="project" value="UniProtKB-KW"/>
</dbReference>
<feature type="domain" description="4Fe-4S His(Cys)3-ligated-type" evidence="8">
    <location>
        <begin position="79"/>
        <end position="118"/>
    </location>
</feature>
<evidence type="ECO:0000256" key="3">
    <source>
        <dbReference type="ARBA" id="ARBA00022737"/>
    </source>
</evidence>
<evidence type="ECO:0000259" key="8">
    <source>
        <dbReference type="PROSITE" id="PS51839"/>
    </source>
</evidence>
<accession>A0A8J6TKW0</accession>
<dbReference type="SUPFAM" id="SSF54862">
    <property type="entry name" value="4Fe-4S ferredoxins"/>
    <property type="match status" value="1"/>
</dbReference>
<organism evidence="9 10">
    <name type="scientific">Candidatus Desulfatibia vada</name>
    <dbReference type="NCBI Taxonomy" id="2841696"/>
    <lineage>
        <taxon>Bacteria</taxon>
        <taxon>Pseudomonadati</taxon>
        <taxon>Thermodesulfobacteriota</taxon>
        <taxon>Desulfobacteria</taxon>
        <taxon>Desulfobacterales</taxon>
        <taxon>Desulfobacterales incertae sedis</taxon>
        <taxon>Candidatus Desulfatibia</taxon>
    </lineage>
</organism>
<protein>
    <submittedName>
        <fullName evidence="9">(2Fe-2S)-binding protein</fullName>
    </submittedName>
</protein>
<dbReference type="PROSITE" id="PS00198">
    <property type="entry name" value="4FE4S_FER_1"/>
    <property type="match status" value="1"/>
</dbReference>
<dbReference type="InterPro" id="IPR036010">
    <property type="entry name" value="2Fe-2S_ferredoxin-like_sf"/>
</dbReference>
<evidence type="ECO:0000259" key="6">
    <source>
        <dbReference type="PROSITE" id="PS51085"/>
    </source>
</evidence>
<dbReference type="PROSITE" id="PS51839">
    <property type="entry name" value="4FE4S_HC3"/>
    <property type="match status" value="1"/>
</dbReference>
<feature type="domain" description="2Fe-2S ferredoxin-type" evidence="6">
    <location>
        <begin position="1"/>
        <end position="79"/>
    </location>
</feature>
<dbReference type="GO" id="GO:0051539">
    <property type="term" value="F:4 iron, 4 sulfur cluster binding"/>
    <property type="evidence" value="ECO:0007669"/>
    <property type="project" value="UniProtKB-KW"/>
</dbReference>
<gene>
    <name evidence="9" type="ORF">H8D96_11655</name>
</gene>
<dbReference type="Gene3D" id="3.10.20.740">
    <property type="match status" value="1"/>
</dbReference>
<dbReference type="GO" id="GO:0016491">
    <property type="term" value="F:oxidoreductase activity"/>
    <property type="evidence" value="ECO:0007669"/>
    <property type="project" value="InterPro"/>
</dbReference>